<dbReference type="GO" id="GO:0005634">
    <property type="term" value="C:nucleus"/>
    <property type="evidence" value="ECO:0007669"/>
    <property type="project" value="UniProtKB-SubCell"/>
</dbReference>
<keyword evidence="9" id="KW-0862">Zinc</keyword>
<evidence type="ECO:0000256" key="4">
    <source>
        <dbReference type="ARBA" id="ARBA00022679"/>
    </source>
</evidence>
<evidence type="ECO:0000256" key="2">
    <source>
        <dbReference type="ARBA" id="ARBA00004123"/>
    </source>
</evidence>
<evidence type="ECO:0000256" key="7">
    <source>
        <dbReference type="ARBA" id="ARBA00022771"/>
    </source>
</evidence>
<evidence type="ECO:0000256" key="10">
    <source>
        <dbReference type="ARBA" id="ARBA00023242"/>
    </source>
</evidence>
<dbReference type="CDD" id="cd22249">
    <property type="entry name" value="UDM1_RNF168_RNF169-like"/>
    <property type="match status" value="1"/>
</dbReference>
<evidence type="ECO:0000313" key="16">
    <source>
        <dbReference type="Proteomes" id="UP001249851"/>
    </source>
</evidence>
<proteinExistence type="predicted"/>
<feature type="region of interest" description="Disordered" evidence="13">
    <location>
        <begin position="166"/>
        <end position="204"/>
    </location>
</feature>
<dbReference type="GO" id="GO:0006302">
    <property type="term" value="P:double-strand break repair"/>
    <property type="evidence" value="ECO:0007669"/>
    <property type="project" value="TreeGrafter"/>
</dbReference>
<dbReference type="InterPro" id="IPR051657">
    <property type="entry name" value="RNF168/RNF169_E3_ubiq-ligase"/>
</dbReference>
<reference evidence="15" key="1">
    <citation type="journal article" date="2023" name="G3 (Bethesda)">
        <title>Whole genome assembly and annotation of the endangered Caribbean coral Acropora cervicornis.</title>
        <authorList>
            <person name="Selwyn J.D."/>
            <person name="Vollmer S.V."/>
        </authorList>
    </citation>
    <scope>NUCLEOTIDE SEQUENCE</scope>
    <source>
        <strain evidence="15">K2</strain>
    </source>
</reference>
<dbReference type="EMBL" id="JARQWQ010000016">
    <property type="protein sequence ID" value="KAK2566627.1"/>
    <property type="molecule type" value="Genomic_DNA"/>
</dbReference>
<accession>A0AAD9VA73</accession>
<dbReference type="PANTHER" id="PTHR23328">
    <property type="entry name" value="RING-TYPE DOMAIN-CONTAINING PROTEIN"/>
    <property type="match status" value="1"/>
</dbReference>
<feature type="coiled-coil region" evidence="12">
    <location>
        <begin position="108"/>
        <end position="157"/>
    </location>
</feature>
<evidence type="ECO:0000256" key="1">
    <source>
        <dbReference type="ARBA" id="ARBA00000900"/>
    </source>
</evidence>
<dbReference type="GO" id="GO:0008270">
    <property type="term" value="F:zinc ion binding"/>
    <property type="evidence" value="ECO:0007669"/>
    <property type="project" value="UniProtKB-KW"/>
</dbReference>
<dbReference type="PANTHER" id="PTHR23328:SF0">
    <property type="entry name" value="RING-TYPE DOMAIN-CONTAINING PROTEIN"/>
    <property type="match status" value="1"/>
</dbReference>
<name>A0AAD9VA73_ACRCE</name>
<dbReference type="GO" id="GO:0061630">
    <property type="term" value="F:ubiquitin protein ligase activity"/>
    <property type="evidence" value="ECO:0007669"/>
    <property type="project" value="UniProtKB-EC"/>
</dbReference>
<dbReference type="Gene3D" id="3.30.40.10">
    <property type="entry name" value="Zinc/RING finger domain, C3HC4 (zinc finger)"/>
    <property type="match status" value="1"/>
</dbReference>
<keyword evidence="5" id="KW-0479">Metal-binding</keyword>
<dbReference type="Pfam" id="PF00097">
    <property type="entry name" value="zf-C3HC4"/>
    <property type="match status" value="1"/>
</dbReference>
<organism evidence="15 16">
    <name type="scientific">Acropora cervicornis</name>
    <name type="common">Staghorn coral</name>
    <dbReference type="NCBI Taxonomy" id="6130"/>
    <lineage>
        <taxon>Eukaryota</taxon>
        <taxon>Metazoa</taxon>
        <taxon>Cnidaria</taxon>
        <taxon>Anthozoa</taxon>
        <taxon>Hexacorallia</taxon>
        <taxon>Scleractinia</taxon>
        <taxon>Astrocoeniina</taxon>
        <taxon>Acroporidae</taxon>
        <taxon>Acropora</taxon>
    </lineage>
</organism>
<feature type="domain" description="RING-type" evidence="14">
    <location>
        <begin position="11"/>
        <end position="50"/>
    </location>
</feature>
<gene>
    <name evidence="15" type="ORF">P5673_009274</name>
</gene>
<evidence type="ECO:0000256" key="9">
    <source>
        <dbReference type="ARBA" id="ARBA00022833"/>
    </source>
</evidence>
<dbReference type="SMART" id="SM00184">
    <property type="entry name" value="RING"/>
    <property type="match status" value="1"/>
</dbReference>
<dbReference type="InterPro" id="IPR013083">
    <property type="entry name" value="Znf_RING/FYVE/PHD"/>
</dbReference>
<dbReference type="Proteomes" id="UP001249851">
    <property type="component" value="Unassembled WGS sequence"/>
</dbReference>
<evidence type="ECO:0000313" key="15">
    <source>
        <dbReference type="EMBL" id="KAK2566627.1"/>
    </source>
</evidence>
<comment type="caution">
    <text evidence="15">The sequence shown here is derived from an EMBL/GenBank/DDBJ whole genome shotgun (WGS) entry which is preliminary data.</text>
</comment>
<evidence type="ECO:0000256" key="11">
    <source>
        <dbReference type="PROSITE-ProRule" id="PRU00175"/>
    </source>
</evidence>
<dbReference type="GO" id="GO:0031491">
    <property type="term" value="F:nucleosome binding"/>
    <property type="evidence" value="ECO:0007669"/>
    <property type="project" value="TreeGrafter"/>
</dbReference>
<feature type="compositionally biased region" description="Low complexity" evidence="13">
    <location>
        <begin position="181"/>
        <end position="198"/>
    </location>
</feature>
<dbReference type="CDD" id="cd16550">
    <property type="entry name" value="RING-HC_RNF168"/>
    <property type="match status" value="1"/>
</dbReference>
<keyword evidence="4" id="KW-0808">Transferase</keyword>
<evidence type="ECO:0000256" key="8">
    <source>
        <dbReference type="ARBA" id="ARBA00022786"/>
    </source>
</evidence>
<evidence type="ECO:0000256" key="6">
    <source>
        <dbReference type="ARBA" id="ARBA00022763"/>
    </source>
</evidence>
<sequence length="332" mass="38890">MISNSFTDYMCPICLQILIEPVVMPCEHELCRPCFKKNVEEANFVCPLCRMRISSWARRNTRKGTLVDLKRWEQIQRLFPEKCQKRLRGEDEEDLFDFPAPKRTISKDGEIRREYEEEMRKVQQAREQEMKASEEAVRQLQEEEERLVQTLDFQARQDEELARKIVSEEIPQNSQEKDKLSQTSLSRKSVTSSTASVVKGKKKNQASHGCSTLEKWFSPTRNPAFLDRQGLCKRSENKTNKTESFLTSTSMDKERFTCIFNDVDDLHYSQVLNEKKEQENQDFQLALKLQKEFDSIWKKEAMVDRKKGTVDAYLLRKTDNNSTSTQSSSSKH</sequence>
<evidence type="ECO:0000256" key="5">
    <source>
        <dbReference type="ARBA" id="ARBA00022723"/>
    </source>
</evidence>
<dbReference type="SUPFAM" id="SSF57850">
    <property type="entry name" value="RING/U-box"/>
    <property type="match status" value="1"/>
</dbReference>
<dbReference type="InterPro" id="IPR001841">
    <property type="entry name" value="Znf_RING"/>
</dbReference>
<dbReference type="InterPro" id="IPR018957">
    <property type="entry name" value="Znf_C3HC4_RING-type"/>
</dbReference>
<keyword evidence="12" id="KW-0175">Coiled coil</keyword>
<keyword evidence="7 11" id="KW-0863">Zinc-finger</keyword>
<evidence type="ECO:0000256" key="13">
    <source>
        <dbReference type="SAM" id="MobiDB-lite"/>
    </source>
</evidence>
<dbReference type="EC" id="2.3.2.27" evidence="3"/>
<evidence type="ECO:0000256" key="12">
    <source>
        <dbReference type="SAM" id="Coils"/>
    </source>
</evidence>
<evidence type="ECO:0000259" key="14">
    <source>
        <dbReference type="PROSITE" id="PS50089"/>
    </source>
</evidence>
<comment type="subcellular location">
    <subcellularLocation>
        <location evidence="2">Nucleus</location>
    </subcellularLocation>
</comment>
<reference evidence="15" key="2">
    <citation type="journal article" date="2023" name="Science">
        <title>Genomic signatures of disease resistance in endangered staghorn corals.</title>
        <authorList>
            <person name="Vollmer S.V."/>
            <person name="Selwyn J.D."/>
            <person name="Despard B.A."/>
            <person name="Roesel C.L."/>
        </authorList>
    </citation>
    <scope>NUCLEOTIDE SEQUENCE</scope>
    <source>
        <strain evidence="15">K2</strain>
    </source>
</reference>
<evidence type="ECO:0000256" key="3">
    <source>
        <dbReference type="ARBA" id="ARBA00012483"/>
    </source>
</evidence>
<dbReference type="AlphaFoldDB" id="A0AAD9VA73"/>
<protein>
    <recommendedName>
        <fullName evidence="3">RING-type E3 ubiquitin transferase</fullName>
        <ecNumber evidence="3">2.3.2.27</ecNumber>
    </recommendedName>
</protein>
<keyword evidence="10" id="KW-0539">Nucleus</keyword>
<keyword evidence="16" id="KW-1185">Reference proteome</keyword>
<keyword evidence="6" id="KW-0227">DNA damage</keyword>
<comment type="catalytic activity">
    <reaction evidence="1">
        <text>S-ubiquitinyl-[E2 ubiquitin-conjugating enzyme]-L-cysteine + [acceptor protein]-L-lysine = [E2 ubiquitin-conjugating enzyme]-L-cysteine + N(6)-ubiquitinyl-[acceptor protein]-L-lysine.</text>
        <dbReference type="EC" id="2.3.2.27"/>
    </reaction>
</comment>
<dbReference type="GO" id="GO:0035861">
    <property type="term" value="C:site of double-strand break"/>
    <property type="evidence" value="ECO:0007669"/>
    <property type="project" value="TreeGrafter"/>
</dbReference>
<dbReference type="PROSITE" id="PS50089">
    <property type="entry name" value="ZF_RING_2"/>
    <property type="match status" value="1"/>
</dbReference>
<keyword evidence="8" id="KW-0833">Ubl conjugation pathway</keyword>